<dbReference type="AlphaFoldDB" id="A0A423U4X7"/>
<dbReference type="Gene3D" id="1.10.510.10">
    <property type="entry name" value="Transferase(Phosphotransferase) domain 1"/>
    <property type="match status" value="1"/>
</dbReference>
<dbReference type="Proteomes" id="UP000283509">
    <property type="component" value="Unassembled WGS sequence"/>
</dbReference>
<reference evidence="11 12" key="1">
    <citation type="submission" date="2018-04" db="EMBL/GenBank/DDBJ databases">
        <authorList>
            <person name="Zhang X."/>
            <person name="Yuan J."/>
            <person name="Li F."/>
            <person name="Xiang J."/>
        </authorList>
    </citation>
    <scope>NUCLEOTIDE SEQUENCE [LARGE SCALE GENOMIC DNA]</scope>
    <source>
        <tissue evidence="11">Muscle</tissue>
    </source>
</reference>
<evidence type="ECO:0000256" key="2">
    <source>
        <dbReference type="ARBA" id="ARBA00022679"/>
    </source>
</evidence>
<evidence type="ECO:0000256" key="6">
    <source>
        <dbReference type="PROSITE-ProRule" id="PRU10141"/>
    </source>
</evidence>
<keyword evidence="3 6" id="KW-0547">Nucleotide-binding</keyword>
<dbReference type="FunFam" id="1.10.510.10:FF:000571">
    <property type="entry name" value="Maternal embryonic leucine zipper kinase"/>
    <property type="match status" value="1"/>
</dbReference>
<reference evidence="11 12" key="2">
    <citation type="submission" date="2019-01" db="EMBL/GenBank/DDBJ databases">
        <title>The decoding of complex shrimp genome reveals the adaptation for benthos swimmer, frequently molting mechanism and breeding impact on genome.</title>
        <authorList>
            <person name="Sun Y."/>
            <person name="Gao Y."/>
            <person name="Yu Y."/>
        </authorList>
    </citation>
    <scope>NUCLEOTIDE SEQUENCE [LARGE SCALE GENOMIC DNA]</scope>
    <source>
        <tissue evidence="11">Muscle</tissue>
    </source>
</reference>
<feature type="binding site" evidence="6">
    <location>
        <position position="188"/>
    </location>
    <ligand>
        <name>ATP</name>
        <dbReference type="ChEBI" id="CHEBI:30616"/>
    </ligand>
</feature>
<dbReference type="SUPFAM" id="SSF49879">
    <property type="entry name" value="SMAD/FHA domain"/>
    <property type="match status" value="1"/>
</dbReference>
<keyword evidence="12" id="KW-1185">Reference proteome</keyword>
<dbReference type="SMART" id="SM00220">
    <property type="entry name" value="S_TKc"/>
    <property type="match status" value="1"/>
</dbReference>
<evidence type="ECO:0000256" key="3">
    <source>
        <dbReference type="ARBA" id="ARBA00022741"/>
    </source>
</evidence>
<keyword evidence="1 7" id="KW-0723">Serine/threonine-protein kinase</keyword>
<proteinExistence type="inferred from homology"/>
<dbReference type="GO" id="GO:0005524">
    <property type="term" value="F:ATP binding"/>
    <property type="evidence" value="ECO:0007669"/>
    <property type="project" value="UniProtKB-UniRule"/>
</dbReference>
<evidence type="ECO:0000256" key="1">
    <source>
        <dbReference type="ARBA" id="ARBA00022527"/>
    </source>
</evidence>
<keyword evidence="2" id="KW-0808">Transferase</keyword>
<dbReference type="SUPFAM" id="SSF56112">
    <property type="entry name" value="Protein kinase-like (PK-like)"/>
    <property type="match status" value="1"/>
</dbReference>
<dbReference type="CDD" id="cd22666">
    <property type="entry name" value="FHA_CHK2"/>
    <property type="match status" value="1"/>
</dbReference>
<dbReference type="Gene3D" id="2.60.200.20">
    <property type="match status" value="1"/>
</dbReference>
<dbReference type="PROSITE" id="PS50006">
    <property type="entry name" value="FHA_DOMAIN"/>
    <property type="match status" value="1"/>
</dbReference>
<accession>A0A423U4X7</accession>
<dbReference type="InterPro" id="IPR008984">
    <property type="entry name" value="SMAD_FHA_dom_sf"/>
</dbReference>
<dbReference type="InterPro" id="IPR008271">
    <property type="entry name" value="Ser/Thr_kinase_AS"/>
</dbReference>
<comment type="caution">
    <text evidence="11">The sequence shown here is derived from an EMBL/GenBank/DDBJ whole genome shotgun (WGS) entry which is preliminary data.</text>
</comment>
<dbReference type="PROSITE" id="PS00108">
    <property type="entry name" value="PROTEIN_KINASE_ST"/>
    <property type="match status" value="1"/>
</dbReference>
<dbReference type="Pfam" id="PF00498">
    <property type="entry name" value="FHA"/>
    <property type="match status" value="1"/>
</dbReference>
<dbReference type="Pfam" id="PF00069">
    <property type="entry name" value="Pkinase"/>
    <property type="match status" value="1"/>
</dbReference>
<name>A0A423U4X7_PENVA</name>
<keyword evidence="4 11" id="KW-0418">Kinase</keyword>
<evidence type="ECO:0000256" key="7">
    <source>
        <dbReference type="RuleBase" id="RU000304"/>
    </source>
</evidence>
<feature type="region of interest" description="Disordered" evidence="8">
    <location>
        <begin position="442"/>
        <end position="478"/>
    </location>
</feature>
<dbReference type="CDD" id="cd05117">
    <property type="entry name" value="STKc_CAMK"/>
    <property type="match status" value="1"/>
</dbReference>
<evidence type="ECO:0000256" key="5">
    <source>
        <dbReference type="ARBA" id="ARBA00022840"/>
    </source>
</evidence>
<dbReference type="FunFam" id="3.30.200.20:FF:000042">
    <property type="entry name" value="Aurora kinase A"/>
    <property type="match status" value="1"/>
</dbReference>
<dbReference type="PROSITE" id="PS50011">
    <property type="entry name" value="PROTEIN_KINASE_DOM"/>
    <property type="match status" value="1"/>
</dbReference>
<dbReference type="PANTHER" id="PTHR24347">
    <property type="entry name" value="SERINE/THREONINE-PROTEIN KINASE"/>
    <property type="match status" value="1"/>
</dbReference>
<feature type="domain" description="Protein kinase" evidence="10">
    <location>
        <begin position="159"/>
        <end position="420"/>
    </location>
</feature>
<feature type="domain" description="FHA" evidence="9">
    <location>
        <begin position="55"/>
        <end position="114"/>
    </location>
</feature>
<feature type="compositionally biased region" description="Polar residues" evidence="8">
    <location>
        <begin position="467"/>
        <end position="478"/>
    </location>
</feature>
<protein>
    <submittedName>
        <fullName evidence="11">Putative serine/threonine-protein kinase Chk2-like</fullName>
    </submittedName>
</protein>
<evidence type="ECO:0000259" key="9">
    <source>
        <dbReference type="PROSITE" id="PS50006"/>
    </source>
</evidence>
<dbReference type="InterPro" id="IPR011009">
    <property type="entry name" value="Kinase-like_dom_sf"/>
</dbReference>
<dbReference type="PROSITE" id="PS00107">
    <property type="entry name" value="PROTEIN_KINASE_ATP"/>
    <property type="match status" value="1"/>
</dbReference>
<dbReference type="GO" id="GO:0004674">
    <property type="term" value="F:protein serine/threonine kinase activity"/>
    <property type="evidence" value="ECO:0007669"/>
    <property type="project" value="UniProtKB-KW"/>
</dbReference>
<evidence type="ECO:0000313" key="11">
    <source>
        <dbReference type="EMBL" id="ROT83747.1"/>
    </source>
</evidence>
<dbReference type="InterPro" id="IPR017441">
    <property type="entry name" value="Protein_kinase_ATP_BS"/>
</dbReference>
<dbReference type="SMART" id="SM00240">
    <property type="entry name" value="FHA"/>
    <property type="match status" value="1"/>
</dbReference>
<sequence length="478" mass="54530">MDAFPNSQASTQGWRETQEVASQSEYELADIENVWGRLLSVRENVSVYNLSKNSYTFGRGDADHQFTRDHFDNSLLPAISKIHFRVSRETNIGNEVVLLEDLSCNGTFVNKKQVGRGKKVVLQNNDEISLAHANKKVFVFYDCLQNDDSNYPPQLTQLYTMSKKLGEGTFGEVRLAYKQDTLERCAVKILRKKGSQIVLNNINTINNEIKLLQSVDHPCIIRLQDVIDTPEKIYIVMELAEGGELFDRLASNRRLPESTVKFYFYQLALAVQYLHRKNITHRDIKPENVLLGSDEEFTRIKLTDFGLSKFAADASQMTTFCGTPTYIAPELLDFGPLSYTNRVDMWSLGVVLFVSLAGYPPFHADNDGMLRYRIKNAVYNFNHNCWQEVSEEAKDMIRKLLVSNPAERLDIEGALKHPWLQDTAMQRKALDLINQDSRLVSPQKKRALDDDGDDEGVDLIMPDSKTPKIQSPTFNKRL</sequence>
<comment type="similarity">
    <text evidence="7">Belongs to the protein kinase superfamily.</text>
</comment>
<keyword evidence="5 6" id="KW-0067">ATP-binding</keyword>
<dbReference type="InterPro" id="IPR000719">
    <property type="entry name" value="Prot_kinase_dom"/>
</dbReference>
<gene>
    <name evidence="11" type="ORF">C7M84_023076</name>
</gene>
<evidence type="ECO:0000313" key="12">
    <source>
        <dbReference type="Proteomes" id="UP000283509"/>
    </source>
</evidence>
<dbReference type="OrthoDB" id="40902at2759"/>
<evidence type="ECO:0000259" key="10">
    <source>
        <dbReference type="PROSITE" id="PS50011"/>
    </source>
</evidence>
<evidence type="ECO:0000256" key="4">
    <source>
        <dbReference type="ARBA" id="ARBA00022777"/>
    </source>
</evidence>
<dbReference type="STRING" id="6689.A0A423U4X7"/>
<dbReference type="InterPro" id="IPR000253">
    <property type="entry name" value="FHA_dom"/>
</dbReference>
<dbReference type="EMBL" id="QCYY01000638">
    <property type="protein sequence ID" value="ROT83747.1"/>
    <property type="molecule type" value="Genomic_DNA"/>
</dbReference>
<organism evidence="11 12">
    <name type="scientific">Penaeus vannamei</name>
    <name type="common">Whiteleg shrimp</name>
    <name type="synonym">Litopenaeus vannamei</name>
    <dbReference type="NCBI Taxonomy" id="6689"/>
    <lineage>
        <taxon>Eukaryota</taxon>
        <taxon>Metazoa</taxon>
        <taxon>Ecdysozoa</taxon>
        <taxon>Arthropoda</taxon>
        <taxon>Crustacea</taxon>
        <taxon>Multicrustacea</taxon>
        <taxon>Malacostraca</taxon>
        <taxon>Eumalacostraca</taxon>
        <taxon>Eucarida</taxon>
        <taxon>Decapoda</taxon>
        <taxon>Dendrobranchiata</taxon>
        <taxon>Penaeoidea</taxon>
        <taxon>Penaeidae</taxon>
        <taxon>Penaeus</taxon>
    </lineage>
</organism>
<evidence type="ECO:0000256" key="8">
    <source>
        <dbReference type="SAM" id="MobiDB-lite"/>
    </source>
</evidence>